<dbReference type="SUPFAM" id="SSF82866">
    <property type="entry name" value="Multidrug efflux transporter AcrB transmembrane domain"/>
    <property type="match status" value="2"/>
</dbReference>
<comment type="caution">
    <text evidence="2">The sequence shown here is derived from an EMBL/GenBank/DDBJ whole genome shotgun (WGS) entry which is preliminary data.</text>
</comment>
<keyword evidence="1" id="KW-0472">Membrane</keyword>
<keyword evidence="1" id="KW-1133">Transmembrane helix</keyword>
<evidence type="ECO:0000256" key="1">
    <source>
        <dbReference type="SAM" id="Phobius"/>
    </source>
</evidence>
<dbReference type="PRINTS" id="PR00702">
    <property type="entry name" value="ACRIFLAVINRP"/>
</dbReference>
<dbReference type="Proteomes" id="UP001568698">
    <property type="component" value="Unassembled WGS sequence"/>
</dbReference>
<dbReference type="PANTHER" id="PTHR32063">
    <property type="match status" value="1"/>
</dbReference>
<feature type="transmembrane region" description="Helical" evidence="1">
    <location>
        <begin position="393"/>
        <end position="415"/>
    </location>
</feature>
<feature type="transmembrane region" description="Helical" evidence="1">
    <location>
        <begin position="1001"/>
        <end position="1027"/>
    </location>
</feature>
<name>A0ABV4K0E9_9BACT</name>
<feature type="transmembrane region" description="Helical" evidence="1">
    <location>
        <begin position="338"/>
        <end position="358"/>
    </location>
</feature>
<dbReference type="InterPro" id="IPR027463">
    <property type="entry name" value="AcrB_DN_DC_subdom"/>
</dbReference>
<feature type="transmembrane region" description="Helical" evidence="1">
    <location>
        <begin position="435"/>
        <end position="456"/>
    </location>
</feature>
<organism evidence="2 3">
    <name type="scientific">Pseudodesulfovibrio karagichevae</name>
    <dbReference type="NCBI Taxonomy" id="3239305"/>
    <lineage>
        <taxon>Bacteria</taxon>
        <taxon>Pseudomonadati</taxon>
        <taxon>Thermodesulfobacteriota</taxon>
        <taxon>Desulfovibrionia</taxon>
        <taxon>Desulfovibrionales</taxon>
        <taxon>Desulfovibrionaceae</taxon>
    </lineage>
</organism>
<dbReference type="Gene3D" id="3.30.70.1320">
    <property type="entry name" value="Multidrug efflux transporter AcrB pore domain like"/>
    <property type="match status" value="1"/>
</dbReference>
<keyword evidence="3" id="KW-1185">Reference proteome</keyword>
<evidence type="ECO:0000313" key="3">
    <source>
        <dbReference type="Proteomes" id="UP001568698"/>
    </source>
</evidence>
<accession>A0ABV4K0E9</accession>
<dbReference type="SUPFAM" id="SSF82714">
    <property type="entry name" value="Multidrug efflux transporter AcrB TolC docking domain, DN and DC subdomains"/>
    <property type="match status" value="2"/>
</dbReference>
<feature type="transmembrane region" description="Helical" evidence="1">
    <location>
        <begin position="920"/>
        <end position="938"/>
    </location>
</feature>
<dbReference type="InterPro" id="IPR006121">
    <property type="entry name" value="HMA_dom"/>
</dbReference>
<evidence type="ECO:0000313" key="2">
    <source>
        <dbReference type="EMBL" id="MEZ7196429.1"/>
    </source>
</evidence>
<dbReference type="Pfam" id="PF00873">
    <property type="entry name" value="ACR_tran"/>
    <property type="match status" value="1"/>
</dbReference>
<feature type="transmembrane region" description="Helical" evidence="1">
    <location>
        <begin position="871"/>
        <end position="889"/>
    </location>
</feature>
<dbReference type="RefSeq" id="WP_371385964.1">
    <property type="nucleotide sequence ID" value="NZ_JBGLYH010000013.1"/>
</dbReference>
<feature type="transmembrane region" description="Helical" evidence="1">
    <location>
        <begin position="463"/>
        <end position="486"/>
    </location>
</feature>
<dbReference type="SUPFAM" id="SSF82693">
    <property type="entry name" value="Multidrug efflux transporter AcrB pore domain, PN1, PN2, PC1 and PC2 subdomains"/>
    <property type="match status" value="2"/>
</dbReference>
<feature type="transmembrane region" description="Helical" evidence="1">
    <location>
        <begin position="533"/>
        <end position="554"/>
    </location>
</feature>
<feature type="transmembrane region" description="Helical" evidence="1">
    <location>
        <begin position="20"/>
        <end position="39"/>
    </location>
</feature>
<dbReference type="Gene3D" id="3.30.70.1430">
    <property type="entry name" value="Multidrug efflux transporter AcrB pore domain"/>
    <property type="match status" value="2"/>
</dbReference>
<dbReference type="Gene3D" id="1.20.1640.10">
    <property type="entry name" value="Multidrug efflux transporter AcrB transmembrane domain"/>
    <property type="match status" value="2"/>
</dbReference>
<reference evidence="2 3" key="1">
    <citation type="submission" date="2024-08" db="EMBL/GenBank/DDBJ databases">
        <title>Sulfate-reducing bacteria isolated from formation water of the oil field in Kazakhstan and description of Pseudodesulfovibrio sp.</title>
        <authorList>
            <person name="Bidzhieva S.K."/>
            <person name="Tourova T.P."/>
            <person name="Grouzdev D.S."/>
            <person name="Beletsky A.V."/>
            <person name="Sokolova D.S."/>
            <person name="Samigullina S.R."/>
            <person name="Poltaraus A.B."/>
            <person name="Avtukh A.N."/>
            <person name="Tereshina V.M."/>
            <person name="Zhaparov N.S."/>
            <person name="Mardanov A.V."/>
            <person name="Nazina T.N."/>
        </authorList>
    </citation>
    <scope>NUCLEOTIDE SEQUENCE [LARGE SCALE GENOMIC DNA]</scope>
    <source>
        <strain evidence="2 3">9FUS</strain>
    </source>
</reference>
<dbReference type="Gene3D" id="3.30.2090.10">
    <property type="entry name" value="Multidrug efflux transporter AcrB TolC docking domain, DN and DC subdomains"/>
    <property type="match status" value="2"/>
</dbReference>
<feature type="transmembrane region" description="Helical" evidence="1">
    <location>
        <begin position="970"/>
        <end position="989"/>
    </location>
</feature>
<feature type="transmembrane region" description="Helical" evidence="1">
    <location>
        <begin position="895"/>
        <end position="913"/>
    </location>
</feature>
<feature type="transmembrane region" description="Helical" evidence="1">
    <location>
        <begin position="364"/>
        <end position="386"/>
    </location>
</feature>
<dbReference type="Gene3D" id="3.30.70.1440">
    <property type="entry name" value="Multidrug efflux transporter AcrB pore domain"/>
    <property type="match status" value="1"/>
</dbReference>
<gene>
    <name evidence="2" type="ORF">AB6M95_06690</name>
</gene>
<dbReference type="InterPro" id="IPR001036">
    <property type="entry name" value="Acrflvin-R"/>
</dbReference>
<dbReference type="EMBL" id="JBGLYH010000013">
    <property type="protein sequence ID" value="MEZ7196429.1"/>
    <property type="molecule type" value="Genomic_DNA"/>
</dbReference>
<dbReference type="PANTHER" id="PTHR32063:SF33">
    <property type="entry name" value="RND SUPERFAMILY EFFLUX PUMP PERMEASE COMPONENT"/>
    <property type="match status" value="1"/>
</dbReference>
<sequence>MANASQENGKGPIAWMAGNSVAANLLMVVFLVGGLIFALQIKQEVFPEFSLDTVSIAISYPGASPSEVEQGCVLAIEQAVQGLDGVKEVTSTSSEGTGSVVVEALEGADLQKLTQDIKTEVDRITSFPEEAEDPVISEVSHQRQVLSVMISGDQPDTTLRELAEQLREELISHQGVTQAELAEVSDLQISIEVPQSRLRAHNLSLGEVAERVGEASVDLPGGAIKARSGEVLVRMKDRRDYGRDFARIPVVTGNDGTQVRVEDLGKVIDGFEDDDIVTTYNGKRAVRVDVYRVGDQTPISVSDAVKDALETFKARLPSGVSVDILNDMSEAYAQRMDLLLGNGYLGLALVFGFLALFLEPRLAFWVAMGIPTSFLGSFLILSLLGVSINMITMFAFLIALGIVVDDAIVVGENVFTMRQEGMPPLQAAIAGARRIGMPVVFSVLTNIAAFVPLLFIPGVMGKIFWSIPVVVIAVFAISLIESLFVLPAHLSHLGGERSRIMAWVTGYQEKVASGLLRFIRNVYRPFLDWCLHWRYVTVALGVALLLLCTAFVMSGRLGFTLMPKVESDYAYATAELPYGSPVEKTEAVRDRLLAAARKVAAENGGDRLVVGMDAKIGGAGRDISGPHVLKIKVYLSAADIRPVSTQEYVDKWRKEVGDIVGLELLSFASDKGGPGAGDALEFELSHSDTTVLERAARELASTLEQYPRVKDVDDGFSPGKDQLDFTMNPAGRALGLTAQDVASQVRAAYYGKEVLRQQRGRNEVKVVVRRPESERVSEYDLEELMLKTPGGKEVLLRDVVDVKRGSAYTSINRTEGRRVLSVTADVEPQDQATQVMQSVLAEVIPRLKAEYPGLSCRMQGKQADMTESTNTLFKGLLLAMLAVYALLAIPFKSYVQPLIIMVSIPFGAVGAILGHMAFGYSISLMSLLGIVALSGVVVNDSLVLIDCANEFARAGKCAHDAVLDAGTARFRPILLTTLTTFSGLAPMILETSRQARFLIPMALSLGFGILFATLITLILVPSLYMILEDIQRKLHILAFRRPPSATREAPRELAEQE</sequence>
<proteinExistence type="predicted"/>
<keyword evidence="1" id="KW-0812">Transmembrane</keyword>
<protein>
    <submittedName>
        <fullName evidence="2">Efflux RND transporter permease subunit</fullName>
    </submittedName>
</protein>
<dbReference type="CDD" id="cd00371">
    <property type="entry name" value="HMA"/>
    <property type="match status" value="1"/>
</dbReference>